<evidence type="ECO:0000256" key="9">
    <source>
        <dbReference type="SAM" id="MobiDB-lite"/>
    </source>
</evidence>
<dbReference type="InterPro" id="IPR018107">
    <property type="entry name" value="Na-dicarboxylate_symporter_CS"/>
</dbReference>
<dbReference type="GO" id="GO:0015501">
    <property type="term" value="F:glutamate:sodium symporter activity"/>
    <property type="evidence" value="ECO:0007669"/>
    <property type="project" value="TreeGrafter"/>
</dbReference>
<dbReference type="GO" id="GO:0005313">
    <property type="term" value="F:L-glutamate transmembrane transporter activity"/>
    <property type="evidence" value="ECO:0007669"/>
    <property type="project" value="TreeGrafter"/>
</dbReference>
<evidence type="ECO:0000256" key="3">
    <source>
        <dbReference type="ARBA" id="ARBA00022692"/>
    </source>
</evidence>
<evidence type="ECO:0000256" key="5">
    <source>
        <dbReference type="ARBA" id="ARBA00022989"/>
    </source>
</evidence>
<dbReference type="PANTHER" id="PTHR11958">
    <property type="entry name" value="SODIUM/DICARBOXYLATE SYMPORTER-RELATED"/>
    <property type="match status" value="1"/>
</dbReference>
<keyword evidence="7" id="KW-0325">Glycoprotein</keyword>
<dbReference type="InterPro" id="IPR001991">
    <property type="entry name" value="Na-dicarboxylate_symporter"/>
</dbReference>
<feature type="transmembrane region" description="Helical" evidence="8">
    <location>
        <begin position="91"/>
        <end position="114"/>
    </location>
</feature>
<evidence type="ECO:0000313" key="10">
    <source>
        <dbReference type="EMBL" id="CAB3266131.1"/>
    </source>
</evidence>
<evidence type="ECO:0000256" key="2">
    <source>
        <dbReference type="ARBA" id="ARBA00022448"/>
    </source>
</evidence>
<dbReference type="PANTHER" id="PTHR11958:SF99">
    <property type="entry name" value="SODIUM-DEPENDENT EXCITATORY AMINO ACID TRANSPORTER GLT-6-RELATED"/>
    <property type="match status" value="1"/>
</dbReference>
<dbReference type="AlphaFoldDB" id="A0A6F9DSI2"/>
<dbReference type="PRINTS" id="PR00173">
    <property type="entry name" value="EDTRNSPORT"/>
</dbReference>
<dbReference type="SUPFAM" id="SSF118215">
    <property type="entry name" value="Proton glutamate symport protein"/>
    <property type="match status" value="1"/>
</dbReference>
<feature type="transmembrane region" description="Helical" evidence="8">
    <location>
        <begin position="421"/>
        <end position="438"/>
    </location>
</feature>
<gene>
    <name evidence="10" type="primary">Slc1a2</name>
</gene>
<dbReference type="Pfam" id="PF00375">
    <property type="entry name" value="SDF"/>
    <property type="match status" value="1"/>
</dbReference>
<keyword evidence="4 8" id="KW-0769">Symport</keyword>
<feature type="region of interest" description="Disordered" evidence="9">
    <location>
        <begin position="507"/>
        <end position="544"/>
    </location>
</feature>
<organism evidence="10">
    <name type="scientific">Phallusia mammillata</name>
    <dbReference type="NCBI Taxonomy" id="59560"/>
    <lineage>
        <taxon>Eukaryota</taxon>
        <taxon>Metazoa</taxon>
        <taxon>Chordata</taxon>
        <taxon>Tunicata</taxon>
        <taxon>Ascidiacea</taxon>
        <taxon>Phlebobranchia</taxon>
        <taxon>Ascidiidae</taxon>
        <taxon>Phallusia</taxon>
    </lineage>
</organism>
<evidence type="ECO:0000256" key="7">
    <source>
        <dbReference type="ARBA" id="ARBA00023180"/>
    </source>
</evidence>
<comment type="similarity">
    <text evidence="8">Belongs to the dicarboxylate/amino acid:cation symporter (DAACS) (TC 2.A.23) family.</text>
</comment>
<proteinExistence type="evidence at transcript level"/>
<dbReference type="GO" id="GO:0098712">
    <property type="term" value="P:L-glutamate import across plasma membrane"/>
    <property type="evidence" value="ECO:0007669"/>
    <property type="project" value="TreeGrafter"/>
</dbReference>
<feature type="transmembrane region" description="Helical" evidence="8">
    <location>
        <begin position="52"/>
        <end position="71"/>
    </location>
</feature>
<dbReference type="EMBL" id="LR790269">
    <property type="protein sequence ID" value="CAB3266131.1"/>
    <property type="molecule type" value="mRNA"/>
</dbReference>
<dbReference type="InterPro" id="IPR050746">
    <property type="entry name" value="DAACS"/>
</dbReference>
<name>A0A6F9DSI2_9ASCI</name>
<accession>A0A6F9DSI2</accession>
<feature type="transmembrane region" description="Helical" evidence="8">
    <location>
        <begin position="309"/>
        <end position="335"/>
    </location>
</feature>
<evidence type="ECO:0000256" key="4">
    <source>
        <dbReference type="ARBA" id="ARBA00022847"/>
    </source>
</evidence>
<feature type="transmembrane region" description="Helical" evidence="8">
    <location>
        <begin position="126"/>
        <end position="148"/>
    </location>
</feature>
<feature type="transmembrane region" description="Helical" evidence="8">
    <location>
        <begin position="444"/>
        <end position="464"/>
    </location>
</feature>
<dbReference type="GO" id="GO:0005886">
    <property type="term" value="C:plasma membrane"/>
    <property type="evidence" value="ECO:0007669"/>
    <property type="project" value="TreeGrafter"/>
</dbReference>
<keyword evidence="5 8" id="KW-1133">Transmembrane helix</keyword>
<protein>
    <recommendedName>
        <fullName evidence="8">Amino acid transporter</fullName>
    </recommendedName>
</protein>
<keyword evidence="3 8" id="KW-0812">Transmembrane</keyword>
<dbReference type="Gene3D" id="1.10.3860.10">
    <property type="entry name" value="Sodium:dicarboxylate symporter"/>
    <property type="match status" value="1"/>
</dbReference>
<reference evidence="10" key="1">
    <citation type="submission" date="2020-04" db="EMBL/GenBank/DDBJ databases">
        <authorList>
            <person name="Neveu A P."/>
        </authorList>
    </citation>
    <scope>NUCLEOTIDE SEQUENCE</scope>
    <source>
        <tissue evidence="10">Whole embryo</tissue>
    </source>
</reference>
<evidence type="ECO:0000256" key="1">
    <source>
        <dbReference type="ARBA" id="ARBA00004141"/>
    </source>
</evidence>
<dbReference type="InterPro" id="IPR036458">
    <property type="entry name" value="Na:dicarbo_symporter_sf"/>
</dbReference>
<sequence length="544" mass="59001">MAPRDPEQPVTENLLAISNGETCSESTREVKHHTGHDEKISCGPVKVKSETLLILLTIAGVVLGLILGFSIRTSDPSPEVIMIVMFPGELLMRMLKMLIIPVIITSIVTGLANLETGKSGKIGGHAVAYYLATTTLAVVLGITLVSIIQPGRGGFNKDDVQAENEDRVISTMDTFLDLIRNIFPSNIIAACFQLDRTKLTPIFKKIDENAVVNLTGNVTYNVPVGYKRELEKVGSTNVLGLISFCVLFGVVIARIGEEAKIVKDFFNSLNHIFMRMIMFIIWYSPIGICSLTAGNLLKMKSFQILVETLGLYVVTVISGLVIHCVVVLPLIYWLMTRKNPFRFFMGIAQAFLTALGTGSSAGTLPVTIRCLERNLNIDERITRFVLPLGATMNMDGTALLEGVAAITVAQMYGYTLSFGQILTISITATMASIGAAAIPSAGLVTLLLVLTAIGVPTEAVGLLWSIDWFLDRIRTAVNVFGDCIGAGIVQHLNQDILKQIKAEEKRESLKSQSSDDSGHLKAPQEAPLTDSGLSMDDNKRDSIV</sequence>
<feature type="transmembrane region" description="Helical" evidence="8">
    <location>
        <begin position="238"/>
        <end position="256"/>
    </location>
</feature>
<evidence type="ECO:0000256" key="6">
    <source>
        <dbReference type="ARBA" id="ARBA00023136"/>
    </source>
</evidence>
<dbReference type="PROSITE" id="PS00713">
    <property type="entry name" value="NA_DICARBOXYL_SYMP_1"/>
    <property type="match status" value="1"/>
</dbReference>
<feature type="transmembrane region" description="Helical" evidence="8">
    <location>
        <begin position="277"/>
        <end position="297"/>
    </location>
</feature>
<keyword evidence="2 8" id="KW-0813">Transport</keyword>
<dbReference type="GO" id="GO:0015175">
    <property type="term" value="F:neutral L-amino acid transmembrane transporter activity"/>
    <property type="evidence" value="ECO:0007669"/>
    <property type="project" value="TreeGrafter"/>
</dbReference>
<evidence type="ECO:0000256" key="8">
    <source>
        <dbReference type="RuleBase" id="RU361216"/>
    </source>
</evidence>
<keyword evidence="6 8" id="KW-0472">Membrane</keyword>
<comment type="subcellular location">
    <subcellularLocation>
        <location evidence="1 8">Membrane</location>
        <topology evidence="1 8">Multi-pass membrane protein</topology>
    </subcellularLocation>
</comment>
<dbReference type="GO" id="GO:0070778">
    <property type="term" value="P:L-aspartate transmembrane transport"/>
    <property type="evidence" value="ECO:0007669"/>
    <property type="project" value="TreeGrafter"/>
</dbReference>